<accession>A0AAE0AQP2</accession>
<evidence type="ECO:0000313" key="1">
    <source>
        <dbReference type="EMBL" id="KAK3221849.1"/>
    </source>
</evidence>
<dbReference type="PANTHER" id="PTHR31286">
    <property type="entry name" value="GLYCINE-RICH CELL WALL STRUCTURAL PROTEIN 1.8-LIKE"/>
    <property type="match status" value="1"/>
</dbReference>
<proteinExistence type="predicted"/>
<dbReference type="EMBL" id="JANJYJ010000003">
    <property type="protein sequence ID" value="KAK3221849.1"/>
    <property type="molecule type" value="Genomic_DNA"/>
</dbReference>
<reference evidence="1" key="1">
    <citation type="journal article" date="2023" name="Plant J.">
        <title>Genome sequences and population genomics provide insights into the demographic history, inbreeding, and mutation load of two 'living fossil' tree species of Dipteronia.</title>
        <authorList>
            <person name="Feng Y."/>
            <person name="Comes H.P."/>
            <person name="Chen J."/>
            <person name="Zhu S."/>
            <person name="Lu R."/>
            <person name="Zhang X."/>
            <person name="Li P."/>
            <person name="Qiu J."/>
            <person name="Olsen K.M."/>
            <person name="Qiu Y."/>
        </authorList>
    </citation>
    <scope>NUCLEOTIDE SEQUENCE</scope>
    <source>
        <strain evidence="1">NBL</strain>
    </source>
</reference>
<protein>
    <recommendedName>
        <fullName evidence="3">DUF4283 domain-containing protein</fullName>
    </recommendedName>
</protein>
<comment type="caution">
    <text evidence="1">The sequence shown here is derived from an EMBL/GenBank/DDBJ whole genome shotgun (WGS) entry which is preliminary data.</text>
</comment>
<dbReference type="InterPro" id="IPR040256">
    <property type="entry name" value="At4g02000-like"/>
</dbReference>
<dbReference type="PANTHER" id="PTHR31286:SF167">
    <property type="entry name" value="OS09G0268800 PROTEIN"/>
    <property type="match status" value="1"/>
</dbReference>
<dbReference type="Proteomes" id="UP001281410">
    <property type="component" value="Unassembled WGS sequence"/>
</dbReference>
<dbReference type="AlphaFoldDB" id="A0AAE0AQP2"/>
<evidence type="ECO:0008006" key="3">
    <source>
        <dbReference type="Google" id="ProtNLM"/>
    </source>
</evidence>
<organism evidence="1 2">
    <name type="scientific">Dipteronia sinensis</name>
    <dbReference type="NCBI Taxonomy" id="43782"/>
    <lineage>
        <taxon>Eukaryota</taxon>
        <taxon>Viridiplantae</taxon>
        <taxon>Streptophyta</taxon>
        <taxon>Embryophyta</taxon>
        <taxon>Tracheophyta</taxon>
        <taxon>Spermatophyta</taxon>
        <taxon>Magnoliopsida</taxon>
        <taxon>eudicotyledons</taxon>
        <taxon>Gunneridae</taxon>
        <taxon>Pentapetalae</taxon>
        <taxon>rosids</taxon>
        <taxon>malvids</taxon>
        <taxon>Sapindales</taxon>
        <taxon>Sapindaceae</taxon>
        <taxon>Hippocastanoideae</taxon>
        <taxon>Acereae</taxon>
        <taxon>Dipteronia</taxon>
    </lineage>
</organism>
<gene>
    <name evidence="1" type="ORF">Dsin_008874</name>
</gene>
<evidence type="ECO:0000313" key="2">
    <source>
        <dbReference type="Proteomes" id="UP001281410"/>
    </source>
</evidence>
<name>A0AAE0AQP2_9ROSI</name>
<sequence>MEFWAQVRNLPLMCMSEEIGLFLGNMIGEVRDIDLEAGKNGSGRFIRVWVVIKVDEPLRRSLRVDLLGDGKVTTMLLRYERVPDFCYKCSKPCHTLGECSLAASNQKGRRGWREVGSGLFGLGDASRTQVDWRARKKSPELADGRTKIIQPIRGKDNLGLLISRVACVETNKRNHDYLDGDMNHDYTASEVTGINHFDGCMTSFSKDHDMPCHEALGFDPGRYPATGCDPSPSISPINKGDCWDGRGIGLSDLVSRVVVRPLISTHNPSTWRQVDQDGKCKQDQHNLGVILGKRDLQISSARRTSLVKRAKVEVPGLVFESKGLGNDQAFRVLRELKQDNCPDVMVLFKTKTNQISCRCASDLSCSSAVETHRNVDWKGLFQWSVVQHLDYWRSDHRPILINVKEGCGVATAPSGNKGRPFIFDDCWADE</sequence>
<keyword evidence="2" id="KW-1185">Reference proteome</keyword>